<evidence type="ECO:0000313" key="2">
    <source>
        <dbReference type="EMBL" id="TKB55051.1"/>
    </source>
</evidence>
<sequence>MNPLLKKMGMTLMPWAWLIMLINLAWPLPFSELILLAFLVTVTGHLCLALACGFGQQRGLNASLRVLVFGLFAFWEDNDSSTK</sequence>
<dbReference type="AlphaFoldDB" id="A0A4U1BSM4"/>
<feature type="transmembrane region" description="Helical" evidence="1">
    <location>
        <begin position="34"/>
        <end position="55"/>
    </location>
</feature>
<evidence type="ECO:0000313" key="3">
    <source>
        <dbReference type="Proteomes" id="UP000305675"/>
    </source>
</evidence>
<keyword evidence="1" id="KW-0472">Membrane</keyword>
<comment type="caution">
    <text evidence="2">The sequence shown here is derived from an EMBL/GenBank/DDBJ whole genome shotgun (WGS) entry which is preliminary data.</text>
</comment>
<proteinExistence type="predicted"/>
<name>A0A4U1BSM4_9GAMM</name>
<dbReference type="RefSeq" id="WP_136863437.1">
    <property type="nucleotide sequence ID" value="NZ_SWCJ01000006.1"/>
</dbReference>
<dbReference type="EMBL" id="SWCJ01000006">
    <property type="protein sequence ID" value="TKB55051.1"/>
    <property type="molecule type" value="Genomic_DNA"/>
</dbReference>
<keyword evidence="3" id="KW-1185">Reference proteome</keyword>
<dbReference type="Proteomes" id="UP000305675">
    <property type="component" value="Unassembled WGS sequence"/>
</dbReference>
<keyword evidence="1" id="KW-1133">Transmembrane helix</keyword>
<organism evidence="2 3">
    <name type="scientific">Ferrimonas aestuarii</name>
    <dbReference type="NCBI Taxonomy" id="2569539"/>
    <lineage>
        <taxon>Bacteria</taxon>
        <taxon>Pseudomonadati</taxon>
        <taxon>Pseudomonadota</taxon>
        <taxon>Gammaproteobacteria</taxon>
        <taxon>Alteromonadales</taxon>
        <taxon>Ferrimonadaceae</taxon>
        <taxon>Ferrimonas</taxon>
    </lineage>
</organism>
<evidence type="ECO:0000256" key="1">
    <source>
        <dbReference type="SAM" id="Phobius"/>
    </source>
</evidence>
<keyword evidence="1" id="KW-0812">Transmembrane</keyword>
<reference evidence="2 3" key="1">
    <citation type="submission" date="2019-04" db="EMBL/GenBank/DDBJ databases">
        <authorList>
            <person name="Hwang J.C."/>
        </authorList>
    </citation>
    <scope>NUCLEOTIDE SEQUENCE [LARGE SCALE GENOMIC DNA]</scope>
    <source>
        <strain evidence="2 3">IMCC35002</strain>
    </source>
</reference>
<evidence type="ECO:0008006" key="4">
    <source>
        <dbReference type="Google" id="ProtNLM"/>
    </source>
</evidence>
<protein>
    <recommendedName>
        <fullName evidence="4">DUF1145 domain-containing protein</fullName>
    </recommendedName>
</protein>
<feature type="transmembrane region" description="Helical" evidence="1">
    <location>
        <begin position="12"/>
        <end position="28"/>
    </location>
</feature>
<accession>A0A4U1BSM4</accession>
<gene>
    <name evidence="2" type="ORF">FCL42_10845</name>
</gene>